<evidence type="ECO:0000256" key="1">
    <source>
        <dbReference type="SAM" id="Phobius"/>
    </source>
</evidence>
<dbReference type="Proteomes" id="UP000229740">
    <property type="component" value="Unassembled WGS sequence"/>
</dbReference>
<reference evidence="2 3" key="1">
    <citation type="submission" date="2017-10" db="EMBL/GenBank/DDBJ databases">
        <title>Novel microbial diversity and functional potential in the marine mammal oral microbiome.</title>
        <authorList>
            <person name="Dudek N.K."/>
            <person name="Sun C.L."/>
            <person name="Burstein D."/>
            <person name="Kantor R.S."/>
            <person name="Aliaga Goltsman D.S."/>
            <person name="Bik E.M."/>
            <person name="Thomas B.C."/>
            <person name="Banfield J.F."/>
            <person name="Relman D.A."/>
        </authorList>
    </citation>
    <scope>NUCLEOTIDE SEQUENCE [LARGE SCALE GENOMIC DNA]</scope>
    <source>
        <strain evidence="2">DOLZORAL124_49_17</strain>
    </source>
</reference>
<evidence type="ECO:0008006" key="4">
    <source>
        <dbReference type="Google" id="ProtNLM"/>
    </source>
</evidence>
<sequence>MLHDLPALHQSCVKFFIFFILKLAFFSKRYILYEAQCNGGDRVMLVETGRVAKVKGKTVIVEIEKRSACAECHAGCACDIDKSIRLVEANNHLGADVDQYVQVSIPNESVLTASVVVYVIPLIALVTGTLLGSYIGKHLGVEILFEIFSGFICLGLSFLFVRYYNNIFKQQIKNQPVVSKIVQ</sequence>
<evidence type="ECO:0000313" key="2">
    <source>
        <dbReference type="EMBL" id="PID57410.1"/>
    </source>
</evidence>
<accession>A0A2G6E5Q4</accession>
<dbReference type="PANTHER" id="PTHR35867">
    <property type="entry name" value="PROTEIN RSEC"/>
    <property type="match status" value="1"/>
</dbReference>
<keyword evidence="1" id="KW-0472">Membrane</keyword>
<dbReference type="Pfam" id="PF04246">
    <property type="entry name" value="RseC_MucC"/>
    <property type="match status" value="1"/>
</dbReference>
<name>A0A2G6E5Q4_9BACT</name>
<proteinExistence type="predicted"/>
<dbReference type="InterPro" id="IPR007359">
    <property type="entry name" value="SigmaE_reg_RseC_MucC"/>
</dbReference>
<keyword evidence="1" id="KW-1133">Transmembrane helix</keyword>
<keyword evidence="1" id="KW-0812">Transmembrane</keyword>
<dbReference type="EMBL" id="PDPS01000027">
    <property type="protein sequence ID" value="PID57410.1"/>
    <property type="molecule type" value="Genomic_DNA"/>
</dbReference>
<evidence type="ECO:0000313" key="3">
    <source>
        <dbReference type="Proteomes" id="UP000229740"/>
    </source>
</evidence>
<gene>
    <name evidence="2" type="ORF">CSB45_07765</name>
</gene>
<dbReference type="PANTHER" id="PTHR35867:SF1">
    <property type="entry name" value="PROTEIN RSEC"/>
    <property type="match status" value="1"/>
</dbReference>
<organism evidence="2 3">
    <name type="scientific">candidate division KSB3 bacterium</name>
    <dbReference type="NCBI Taxonomy" id="2044937"/>
    <lineage>
        <taxon>Bacteria</taxon>
        <taxon>candidate division KSB3</taxon>
    </lineage>
</organism>
<protein>
    <recommendedName>
        <fullName evidence="4">Fis family transcriptional regulator</fullName>
    </recommendedName>
</protein>
<feature type="transmembrane region" description="Helical" evidence="1">
    <location>
        <begin position="110"/>
        <end position="131"/>
    </location>
</feature>
<dbReference type="AlphaFoldDB" id="A0A2G6E5Q4"/>
<feature type="transmembrane region" description="Helical" evidence="1">
    <location>
        <begin position="143"/>
        <end position="164"/>
    </location>
</feature>
<comment type="caution">
    <text evidence="2">The sequence shown here is derived from an EMBL/GenBank/DDBJ whole genome shotgun (WGS) entry which is preliminary data.</text>
</comment>